<reference evidence="3" key="1">
    <citation type="journal article" date="2011" name="Nat. Biotechnol.">
        <title>The genomic sequence of the Chinese hamster ovary (CHO)-K1 cell line.</title>
        <authorList>
            <person name="Xu X."/>
            <person name="Nagarajan H."/>
            <person name="Lewis N.E."/>
            <person name="Pan S."/>
            <person name="Cai Z."/>
            <person name="Liu X."/>
            <person name="Chen W."/>
            <person name="Xie M."/>
            <person name="Wang W."/>
            <person name="Hammond S."/>
            <person name="Andersen M.R."/>
            <person name="Neff N."/>
            <person name="Passarelli B."/>
            <person name="Koh W."/>
            <person name="Fan H.C."/>
            <person name="Wang J."/>
            <person name="Gui Y."/>
            <person name="Lee K.H."/>
            <person name="Betenbaugh M.J."/>
            <person name="Quake S.R."/>
            <person name="Famili I."/>
            <person name="Palsson B.O."/>
            <person name="Wang J."/>
        </authorList>
    </citation>
    <scope>NUCLEOTIDE SEQUENCE [LARGE SCALE GENOMIC DNA]</scope>
    <source>
        <strain evidence="3">CHO K1 cell line</strain>
    </source>
</reference>
<feature type="signal peptide" evidence="1">
    <location>
        <begin position="1"/>
        <end position="20"/>
    </location>
</feature>
<name>G3I9N2_CRIGR</name>
<sequence>MWEHLACSTLVVFLASKLYSKDHCSAGSIGNNTVSSTLGLTGGAQGQPKSSPVSAILISSNTAPAAYKVATAMNT</sequence>
<evidence type="ECO:0000256" key="1">
    <source>
        <dbReference type="SAM" id="SignalP"/>
    </source>
</evidence>
<dbReference type="EMBL" id="JH001626">
    <property type="protein sequence ID" value="EGV96048.1"/>
    <property type="molecule type" value="Genomic_DNA"/>
</dbReference>
<accession>G3I9N2</accession>
<organism evidence="2 3">
    <name type="scientific">Cricetulus griseus</name>
    <name type="common">Chinese hamster</name>
    <name type="synonym">Cricetulus barabensis griseus</name>
    <dbReference type="NCBI Taxonomy" id="10029"/>
    <lineage>
        <taxon>Eukaryota</taxon>
        <taxon>Metazoa</taxon>
        <taxon>Chordata</taxon>
        <taxon>Craniata</taxon>
        <taxon>Vertebrata</taxon>
        <taxon>Euteleostomi</taxon>
        <taxon>Mammalia</taxon>
        <taxon>Eutheria</taxon>
        <taxon>Euarchontoglires</taxon>
        <taxon>Glires</taxon>
        <taxon>Rodentia</taxon>
        <taxon>Myomorpha</taxon>
        <taxon>Muroidea</taxon>
        <taxon>Cricetidae</taxon>
        <taxon>Cricetinae</taxon>
        <taxon>Cricetulus</taxon>
    </lineage>
</organism>
<evidence type="ECO:0000313" key="2">
    <source>
        <dbReference type="EMBL" id="EGV96048.1"/>
    </source>
</evidence>
<dbReference type="AlphaFoldDB" id="G3I9N2"/>
<dbReference type="InParanoid" id="G3I9N2"/>
<keyword evidence="1" id="KW-0732">Signal</keyword>
<proteinExistence type="predicted"/>
<gene>
    <name evidence="2" type="ORF">I79_020286</name>
</gene>
<evidence type="ECO:0000313" key="3">
    <source>
        <dbReference type="Proteomes" id="UP000001075"/>
    </source>
</evidence>
<protein>
    <submittedName>
        <fullName evidence="2">Uncharacterized protein</fullName>
    </submittedName>
</protein>
<feature type="chain" id="PRO_5003445298" evidence="1">
    <location>
        <begin position="21"/>
        <end position="75"/>
    </location>
</feature>
<dbReference type="Proteomes" id="UP000001075">
    <property type="component" value="Unassembled WGS sequence"/>
</dbReference>